<protein>
    <recommendedName>
        <fullName evidence="4">Cbb3-type cytochrome c oxidase subunit 3</fullName>
    </recommendedName>
</protein>
<accession>A0ABX7UJL5</accession>
<evidence type="ECO:0000313" key="3">
    <source>
        <dbReference type="Proteomes" id="UP000663940"/>
    </source>
</evidence>
<feature type="transmembrane region" description="Helical" evidence="1">
    <location>
        <begin position="6"/>
        <end position="23"/>
    </location>
</feature>
<reference evidence="2 3" key="1">
    <citation type="submission" date="2021-03" db="EMBL/GenBank/DDBJ databases">
        <title>Mucilaginibacter strains isolated from gold and copper mining confer multi heavy-metal resistance.</title>
        <authorList>
            <person name="Li Y."/>
        </authorList>
    </citation>
    <scope>NUCLEOTIDE SEQUENCE [LARGE SCALE GENOMIC DNA]</scope>
    <source>
        <strain evidence="2 3">P2-4</strain>
    </source>
</reference>
<keyword evidence="1" id="KW-1133">Transmembrane helix</keyword>
<gene>
    <name evidence="2" type="ORF">J3L21_12685</name>
</gene>
<proteinExistence type="predicted"/>
<organism evidence="2 3">
    <name type="scientific">Mucilaginibacter rubeus</name>
    <dbReference type="NCBI Taxonomy" id="2027860"/>
    <lineage>
        <taxon>Bacteria</taxon>
        <taxon>Pseudomonadati</taxon>
        <taxon>Bacteroidota</taxon>
        <taxon>Sphingobacteriia</taxon>
        <taxon>Sphingobacteriales</taxon>
        <taxon>Sphingobacteriaceae</taxon>
        <taxon>Mucilaginibacter</taxon>
    </lineage>
</organism>
<dbReference type="EMBL" id="CP071880">
    <property type="protein sequence ID" value="QTE52768.1"/>
    <property type="molecule type" value="Genomic_DNA"/>
</dbReference>
<evidence type="ECO:0000256" key="1">
    <source>
        <dbReference type="SAM" id="Phobius"/>
    </source>
</evidence>
<dbReference type="RefSeq" id="WP_167516191.1">
    <property type="nucleotide sequence ID" value="NZ_CP043451.1"/>
</dbReference>
<evidence type="ECO:0008006" key="4">
    <source>
        <dbReference type="Google" id="ProtNLM"/>
    </source>
</evidence>
<keyword evidence="3" id="KW-1185">Reference proteome</keyword>
<evidence type="ECO:0000313" key="2">
    <source>
        <dbReference type="EMBL" id="QTE52768.1"/>
    </source>
</evidence>
<name>A0ABX7UJL5_9SPHI</name>
<sequence>MQINYFTVGIVITLLITLIVWIVKTDRKDEKNFEQQIIDRELKPREHPKPQKADKAM</sequence>
<keyword evidence="1" id="KW-0812">Transmembrane</keyword>
<dbReference type="Proteomes" id="UP000663940">
    <property type="component" value="Chromosome"/>
</dbReference>
<keyword evidence="1" id="KW-0472">Membrane</keyword>